<keyword evidence="2" id="KW-0238">DNA-binding</keyword>
<evidence type="ECO:0000256" key="1">
    <source>
        <dbReference type="ARBA" id="ARBA00023015"/>
    </source>
</evidence>
<dbReference type="InterPro" id="IPR008920">
    <property type="entry name" value="TF_FadR/GntR_C"/>
</dbReference>
<dbReference type="InterPro" id="IPR011711">
    <property type="entry name" value="GntR_C"/>
</dbReference>
<keyword evidence="6" id="KW-1185">Reference proteome</keyword>
<dbReference type="EMBL" id="JBHRTE010000005">
    <property type="protein sequence ID" value="MFC3166734.1"/>
    <property type="molecule type" value="Genomic_DNA"/>
</dbReference>
<dbReference type="RefSeq" id="WP_207469584.1">
    <property type="nucleotide sequence ID" value="NZ_JAFNAW010000029.1"/>
</dbReference>
<evidence type="ECO:0000256" key="2">
    <source>
        <dbReference type="ARBA" id="ARBA00023125"/>
    </source>
</evidence>
<sequence length="211" mass="23156">MKAFDAMRLADRIGDAILKGDVPPGTRLDAAGVASLLGLSEAAARDVLAEICARGLAQRRSATLVEVMSPDPAILLNRFEALGEIQALCAGLAARRAPAGDLLALEDLVARLEEADSEAYAQMSLDLHERICRMTRNPELARVARELRQQLSADWRTRLGHASRRQRSIEEHRALVEAIQDRNEGLAATIMRGHLRADAREVLFMTRDRSG</sequence>
<accession>A0ABV7I7Y0</accession>
<dbReference type="InterPro" id="IPR036390">
    <property type="entry name" value="WH_DNA-bd_sf"/>
</dbReference>
<dbReference type="Gene3D" id="1.20.120.530">
    <property type="entry name" value="GntR ligand-binding domain-like"/>
    <property type="match status" value="1"/>
</dbReference>
<feature type="domain" description="GntR C-terminal" evidence="4">
    <location>
        <begin position="77"/>
        <end position="197"/>
    </location>
</feature>
<evidence type="ECO:0000259" key="4">
    <source>
        <dbReference type="SMART" id="SM00895"/>
    </source>
</evidence>
<name>A0ABV7I7Y0_9RHOB</name>
<gene>
    <name evidence="5" type="ORF">ACFOD7_01565</name>
</gene>
<dbReference type="SUPFAM" id="SSF48008">
    <property type="entry name" value="GntR ligand-binding domain-like"/>
    <property type="match status" value="1"/>
</dbReference>
<keyword evidence="3" id="KW-0804">Transcription</keyword>
<dbReference type="SMART" id="SM00895">
    <property type="entry name" value="FCD"/>
    <property type="match status" value="1"/>
</dbReference>
<dbReference type="SUPFAM" id="SSF46785">
    <property type="entry name" value="Winged helix' DNA-binding domain"/>
    <property type="match status" value="1"/>
</dbReference>
<keyword evidence="1" id="KW-0805">Transcription regulation</keyword>
<evidence type="ECO:0000256" key="3">
    <source>
        <dbReference type="ARBA" id="ARBA00023163"/>
    </source>
</evidence>
<reference evidence="6" key="1">
    <citation type="journal article" date="2019" name="Int. J. Syst. Evol. Microbiol.">
        <title>The Global Catalogue of Microorganisms (GCM) 10K type strain sequencing project: providing services to taxonomists for standard genome sequencing and annotation.</title>
        <authorList>
            <consortium name="The Broad Institute Genomics Platform"/>
            <consortium name="The Broad Institute Genome Sequencing Center for Infectious Disease"/>
            <person name="Wu L."/>
            <person name="Ma J."/>
        </authorList>
    </citation>
    <scope>NUCLEOTIDE SEQUENCE [LARGE SCALE GENOMIC DNA]</scope>
    <source>
        <strain evidence="6">KCTC 52239</strain>
    </source>
</reference>
<dbReference type="Pfam" id="PF07729">
    <property type="entry name" value="FCD"/>
    <property type="match status" value="1"/>
</dbReference>
<dbReference type="PANTHER" id="PTHR43537">
    <property type="entry name" value="TRANSCRIPTIONAL REGULATOR, GNTR FAMILY"/>
    <property type="match status" value="1"/>
</dbReference>
<dbReference type="PANTHER" id="PTHR43537:SF49">
    <property type="entry name" value="TRANSCRIPTIONAL REGULATORY PROTEIN"/>
    <property type="match status" value="1"/>
</dbReference>
<evidence type="ECO:0000313" key="5">
    <source>
        <dbReference type="EMBL" id="MFC3166734.1"/>
    </source>
</evidence>
<dbReference type="Proteomes" id="UP001595557">
    <property type="component" value="Unassembled WGS sequence"/>
</dbReference>
<evidence type="ECO:0000313" key="6">
    <source>
        <dbReference type="Proteomes" id="UP001595557"/>
    </source>
</evidence>
<dbReference type="InterPro" id="IPR036388">
    <property type="entry name" value="WH-like_DNA-bd_sf"/>
</dbReference>
<organism evidence="5 6">
    <name type="scientific">Paracoccus fontiphilus</name>
    <dbReference type="NCBI Taxonomy" id="1815556"/>
    <lineage>
        <taxon>Bacteria</taxon>
        <taxon>Pseudomonadati</taxon>
        <taxon>Pseudomonadota</taxon>
        <taxon>Alphaproteobacteria</taxon>
        <taxon>Rhodobacterales</taxon>
        <taxon>Paracoccaceae</taxon>
        <taxon>Paracoccus</taxon>
    </lineage>
</organism>
<comment type="caution">
    <text evidence="5">The sequence shown here is derived from an EMBL/GenBank/DDBJ whole genome shotgun (WGS) entry which is preliminary data.</text>
</comment>
<protein>
    <submittedName>
        <fullName evidence="5">GntR family transcriptional regulator</fullName>
    </submittedName>
</protein>
<dbReference type="Gene3D" id="1.10.10.10">
    <property type="entry name" value="Winged helix-like DNA-binding domain superfamily/Winged helix DNA-binding domain"/>
    <property type="match status" value="1"/>
</dbReference>
<proteinExistence type="predicted"/>